<dbReference type="OrthoDB" id="2414538at2759"/>
<proteinExistence type="predicted"/>
<dbReference type="InterPro" id="IPR023211">
    <property type="entry name" value="DNA_pol_palm_dom_sf"/>
</dbReference>
<dbReference type="InterPro" id="IPR006134">
    <property type="entry name" value="DNA-dir_DNA_pol_B_multi_dom"/>
</dbReference>
<keyword evidence="2" id="KW-0808">Transferase</keyword>
<dbReference type="PANTHER" id="PTHR45812">
    <property type="entry name" value="DNA POLYMERASE ZETA CATALYTIC SUBUNIT"/>
    <property type="match status" value="1"/>
</dbReference>
<feature type="domain" description="DNA-directed DNA polymerase family B multifunctional" evidence="6">
    <location>
        <begin position="110"/>
        <end position="163"/>
    </location>
</feature>
<dbReference type="Pfam" id="PF00136">
    <property type="entry name" value="DNA_pol_B"/>
    <property type="match status" value="1"/>
</dbReference>
<dbReference type="Gene3D" id="3.90.1600.10">
    <property type="entry name" value="Palm domain of DNA polymerase"/>
    <property type="match status" value="1"/>
</dbReference>
<sequence length="172" mass="19624">MNKEKKGGRIWKMARRMAKRIMNEIERRKEYEKEKEKQIIEGRNSSPITTQINESSSFSTSNIIGSQFHSYSLSPYSSYSYSSSSSSLSEITQTIYSSLLAQADIYFNKCASRQMVVKFLCVVVYGYLGAGWCGRMPCVEIADAVVQTGNETLERAIRLVEDEEVELKWIVI</sequence>
<dbReference type="GO" id="GO:0000166">
    <property type="term" value="F:nucleotide binding"/>
    <property type="evidence" value="ECO:0007669"/>
    <property type="project" value="InterPro"/>
</dbReference>
<evidence type="ECO:0000256" key="3">
    <source>
        <dbReference type="ARBA" id="ARBA00022695"/>
    </source>
</evidence>
<evidence type="ECO:0000313" key="7">
    <source>
        <dbReference type="EMBL" id="KAA6371591.1"/>
    </source>
</evidence>
<evidence type="ECO:0000313" key="8">
    <source>
        <dbReference type="Proteomes" id="UP000324800"/>
    </source>
</evidence>
<accession>A0A5J4UNG8</accession>
<evidence type="ECO:0000259" key="6">
    <source>
        <dbReference type="Pfam" id="PF00136"/>
    </source>
</evidence>
<dbReference type="GO" id="GO:0003887">
    <property type="term" value="F:DNA-directed DNA polymerase activity"/>
    <property type="evidence" value="ECO:0007669"/>
    <property type="project" value="UniProtKB-KW"/>
</dbReference>
<dbReference type="Gene3D" id="1.10.287.690">
    <property type="entry name" value="Helix hairpin bin"/>
    <property type="match status" value="1"/>
</dbReference>
<evidence type="ECO:0000256" key="4">
    <source>
        <dbReference type="ARBA" id="ARBA00022932"/>
    </source>
</evidence>
<dbReference type="GO" id="GO:0042276">
    <property type="term" value="P:error-prone translesion synthesis"/>
    <property type="evidence" value="ECO:0007669"/>
    <property type="project" value="TreeGrafter"/>
</dbReference>
<gene>
    <name evidence="7" type="ORF">EZS28_032883</name>
</gene>
<dbReference type="EMBL" id="SNRW01014331">
    <property type="protein sequence ID" value="KAA6371591.1"/>
    <property type="molecule type" value="Genomic_DNA"/>
</dbReference>
<evidence type="ECO:0000256" key="2">
    <source>
        <dbReference type="ARBA" id="ARBA00022679"/>
    </source>
</evidence>
<evidence type="ECO:0000256" key="1">
    <source>
        <dbReference type="ARBA" id="ARBA00012417"/>
    </source>
</evidence>
<dbReference type="EC" id="2.7.7.7" evidence="1"/>
<dbReference type="InterPro" id="IPR030559">
    <property type="entry name" value="PolZ_Rev3"/>
</dbReference>
<keyword evidence="4" id="KW-0239">DNA-directed DNA polymerase</keyword>
<name>A0A5J4UNG8_9EUKA</name>
<comment type="caution">
    <text evidence="7">The sequence shown here is derived from an EMBL/GenBank/DDBJ whole genome shotgun (WGS) entry which is preliminary data.</text>
</comment>
<evidence type="ECO:0000256" key="5">
    <source>
        <dbReference type="SAM" id="MobiDB-lite"/>
    </source>
</evidence>
<keyword evidence="3" id="KW-0548">Nucleotidyltransferase</keyword>
<dbReference type="SUPFAM" id="SSF56672">
    <property type="entry name" value="DNA/RNA polymerases"/>
    <property type="match status" value="1"/>
</dbReference>
<dbReference type="Proteomes" id="UP000324800">
    <property type="component" value="Unassembled WGS sequence"/>
</dbReference>
<protein>
    <recommendedName>
        <fullName evidence="1">DNA-directed DNA polymerase</fullName>
        <ecNumber evidence="1">2.7.7.7</ecNumber>
    </recommendedName>
</protein>
<feature type="region of interest" description="Disordered" evidence="5">
    <location>
        <begin position="32"/>
        <end position="51"/>
    </location>
</feature>
<organism evidence="7 8">
    <name type="scientific">Streblomastix strix</name>
    <dbReference type="NCBI Taxonomy" id="222440"/>
    <lineage>
        <taxon>Eukaryota</taxon>
        <taxon>Metamonada</taxon>
        <taxon>Preaxostyla</taxon>
        <taxon>Oxymonadida</taxon>
        <taxon>Streblomastigidae</taxon>
        <taxon>Streblomastix</taxon>
    </lineage>
</organism>
<dbReference type="GO" id="GO:0005634">
    <property type="term" value="C:nucleus"/>
    <property type="evidence" value="ECO:0007669"/>
    <property type="project" value="TreeGrafter"/>
</dbReference>
<dbReference type="GO" id="GO:0016035">
    <property type="term" value="C:zeta DNA polymerase complex"/>
    <property type="evidence" value="ECO:0007669"/>
    <property type="project" value="InterPro"/>
</dbReference>
<dbReference type="AlphaFoldDB" id="A0A5J4UNG8"/>
<reference evidence="7 8" key="1">
    <citation type="submission" date="2019-03" db="EMBL/GenBank/DDBJ databases">
        <title>Single cell metagenomics reveals metabolic interactions within the superorganism composed of flagellate Streblomastix strix and complex community of Bacteroidetes bacteria on its surface.</title>
        <authorList>
            <person name="Treitli S.C."/>
            <person name="Kolisko M."/>
            <person name="Husnik F."/>
            <person name="Keeling P."/>
            <person name="Hampl V."/>
        </authorList>
    </citation>
    <scope>NUCLEOTIDE SEQUENCE [LARGE SCALE GENOMIC DNA]</scope>
    <source>
        <strain evidence="7">ST1C</strain>
    </source>
</reference>
<dbReference type="InterPro" id="IPR043502">
    <property type="entry name" value="DNA/RNA_pol_sf"/>
</dbReference>
<dbReference type="PANTHER" id="PTHR45812:SF1">
    <property type="entry name" value="DNA POLYMERASE ZETA CATALYTIC SUBUNIT"/>
    <property type="match status" value="1"/>
</dbReference>
<dbReference type="GO" id="GO:0003677">
    <property type="term" value="F:DNA binding"/>
    <property type="evidence" value="ECO:0007669"/>
    <property type="project" value="InterPro"/>
</dbReference>
<dbReference type="GO" id="GO:0000724">
    <property type="term" value="P:double-strand break repair via homologous recombination"/>
    <property type="evidence" value="ECO:0007669"/>
    <property type="project" value="TreeGrafter"/>
</dbReference>